<accession>A0A1I3V3P0</accession>
<reference evidence="2" key="1">
    <citation type="submission" date="2016-10" db="EMBL/GenBank/DDBJ databases">
        <authorList>
            <person name="Varghese N."/>
            <person name="Submissions S."/>
        </authorList>
    </citation>
    <scope>NUCLEOTIDE SEQUENCE [LARGE SCALE GENOMIC DNA]</scope>
    <source>
        <strain evidence="2">CGMCC 4.2126</strain>
    </source>
</reference>
<evidence type="ECO:0000313" key="1">
    <source>
        <dbReference type="EMBL" id="SFJ89730.1"/>
    </source>
</evidence>
<organism evidence="1 2">
    <name type="scientific">Streptosporangium canum</name>
    <dbReference type="NCBI Taxonomy" id="324952"/>
    <lineage>
        <taxon>Bacteria</taxon>
        <taxon>Bacillati</taxon>
        <taxon>Actinomycetota</taxon>
        <taxon>Actinomycetes</taxon>
        <taxon>Streptosporangiales</taxon>
        <taxon>Streptosporangiaceae</taxon>
        <taxon>Streptosporangium</taxon>
    </lineage>
</organism>
<protein>
    <submittedName>
        <fullName evidence="1">Uncharacterized protein</fullName>
    </submittedName>
</protein>
<evidence type="ECO:0000313" key="2">
    <source>
        <dbReference type="Proteomes" id="UP000199111"/>
    </source>
</evidence>
<sequence length="49" mass="5663">MLRRLIEGLSWQELGDVVQAGPVANASVTRWRQTEGRLQLIDYNRTDHL</sequence>
<dbReference type="AlphaFoldDB" id="A0A1I3V3P0"/>
<dbReference type="EMBL" id="FOQY01000013">
    <property type="protein sequence ID" value="SFJ89730.1"/>
    <property type="molecule type" value="Genomic_DNA"/>
</dbReference>
<proteinExistence type="predicted"/>
<dbReference type="Proteomes" id="UP000199111">
    <property type="component" value="Unassembled WGS sequence"/>
</dbReference>
<keyword evidence="2" id="KW-1185">Reference proteome</keyword>
<name>A0A1I3V3P0_9ACTN</name>
<gene>
    <name evidence="1" type="ORF">SAMN05216275_113207</name>
</gene>